<feature type="compositionally biased region" description="Polar residues" evidence="1">
    <location>
        <begin position="164"/>
        <end position="175"/>
    </location>
</feature>
<feature type="compositionally biased region" description="Acidic residues" evidence="1">
    <location>
        <begin position="82"/>
        <end position="93"/>
    </location>
</feature>
<name>A0AA38RTX7_9PEZI</name>
<feature type="compositionally biased region" description="Acidic residues" evidence="1">
    <location>
        <begin position="228"/>
        <end position="239"/>
    </location>
</feature>
<proteinExistence type="predicted"/>
<sequence>MADSPPSSAPKRKRDNVLLDEAATHAPGSYAHFSFQLSQPPAEDEGGGSPRSKVAHRFRGLALREGGGGVASEGPPSSSDNPDPEAMDMDDDAATMRKRTKISHIPDLKPTEIPETPEAPRMSAAIDANGGSTADHGDAIHASPTRSSDAMKVLKSSPMRVKKTTSFSLSHSTSEPKSRARKRGGSPPLMVSVAARDPNADQPSDDPDEDMIVDPVRAALTWHEDEITVYDSEDSDDDGTGINGIGFKPTPAIAYARTVKRKQQLDEYKKREEREARARRSQRRRGSPVATGVDPKDGARRVRFIDGEPTTALTT</sequence>
<evidence type="ECO:0000313" key="2">
    <source>
        <dbReference type="EMBL" id="KAJ9148448.1"/>
    </source>
</evidence>
<keyword evidence="3" id="KW-1185">Reference proteome</keyword>
<dbReference type="AlphaFoldDB" id="A0AA38RTX7"/>
<reference evidence="2" key="1">
    <citation type="submission" date="2022-07" db="EMBL/GenBank/DDBJ databases">
        <title>Fungi with potential for degradation of polypropylene.</title>
        <authorList>
            <person name="Gostincar C."/>
        </authorList>
    </citation>
    <scope>NUCLEOTIDE SEQUENCE</scope>
    <source>
        <strain evidence="2">EXF-13308</strain>
    </source>
</reference>
<evidence type="ECO:0000313" key="3">
    <source>
        <dbReference type="Proteomes" id="UP001174694"/>
    </source>
</evidence>
<gene>
    <name evidence="2" type="ORF">NKR23_g4939</name>
</gene>
<dbReference type="Proteomes" id="UP001174694">
    <property type="component" value="Unassembled WGS sequence"/>
</dbReference>
<feature type="region of interest" description="Disordered" evidence="1">
    <location>
        <begin position="228"/>
        <end position="315"/>
    </location>
</feature>
<feature type="compositionally biased region" description="Acidic residues" evidence="1">
    <location>
        <begin position="203"/>
        <end position="212"/>
    </location>
</feature>
<feature type="compositionally biased region" description="Basic and acidic residues" evidence="1">
    <location>
        <begin position="263"/>
        <end position="278"/>
    </location>
</feature>
<accession>A0AA38RTX7</accession>
<dbReference type="EMBL" id="JANBVO010000012">
    <property type="protein sequence ID" value="KAJ9148448.1"/>
    <property type="molecule type" value="Genomic_DNA"/>
</dbReference>
<protein>
    <submittedName>
        <fullName evidence="2">Uncharacterized protein</fullName>
    </submittedName>
</protein>
<feature type="region of interest" description="Disordered" evidence="1">
    <location>
        <begin position="1"/>
        <end position="212"/>
    </location>
</feature>
<comment type="caution">
    <text evidence="2">The sequence shown here is derived from an EMBL/GenBank/DDBJ whole genome shotgun (WGS) entry which is preliminary data.</text>
</comment>
<feature type="compositionally biased region" description="Basic and acidic residues" evidence="1">
    <location>
        <begin position="294"/>
        <end position="306"/>
    </location>
</feature>
<organism evidence="2 3">
    <name type="scientific">Pleurostoma richardsiae</name>
    <dbReference type="NCBI Taxonomy" id="41990"/>
    <lineage>
        <taxon>Eukaryota</taxon>
        <taxon>Fungi</taxon>
        <taxon>Dikarya</taxon>
        <taxon>Ascomycota</taxon>
        <taxon>Pezizomycotina</taxon>
        <taxon>Sordariomycetes</taxon>
        <taxon>Sordariomycetidae</taxon>
        <taxon>Calosphaeriales</taxon>
        <taxon>Pleurostomataceae</taxon>
        <taxon>Pleurostoma</taxon>
    </lineage>
</organism>
<evidence type="ECO:0000256" key="1">
    <source>
        <dbReference type="SAM" id="MobiDB-lite"/>
    </source>
</evidence>